<organism evidence="1 2">
    <name type="scientific">Bacillus phage vB_BanS_Chewbecca</name>
    <dbReference type="NCBI Taxonomy" id="2894786"/>
    <lineage>
        <taxon>Viruses</taxon>
        <taxon>Duplodnaviria</taxon>
        <taxon>Heunggongvirae</taxon>
        <taxon>Uroviricota</taxon>
        <taxon>Caudoviricetes</taxon>
        <taxon>Joanripponvirinae</taxon>
        <taxon>Tsamsavirus</taxon>
        <taxon>Tsamsavirus chewbecca</taxon>
    </lineage>
</organism>
<dbReference type="PROSITE" id="PS51257">
    <property type="entry name" value="PROKAR_LIPOPROTEIN"/>
    <property type="match status" value="1"/>
</dbReference>
<gene>
    <name evidence="1" type="ORF">CHEWBECCA_177</name>
</gene>
<sequence>MKMEQIQMELVNLIVAVLTACVGLATKSLMSFLKKKGLVAQVENNKEVVKIVVTAVEQMYGQLKGDEKLNVAKMELLKLLQQKKIKMSEKEIDLMIEAMVKEMKESAKSELENK</sequence>
<dbReference type="Pfam" id="PF09682">
    <property type="entry name" value="Phage_holin_6_1"/>
    <property type="match status" value="1"/>
</dbReference>
<proteinExistence type="predicted"/>
<evidence type="ECO:0000313" key="1">
    <source>
        <dbReference type="EMBL" id="UGO46260.1"/>
    </source>
</evidence>
<protein>
    <submittedName>
        <fullName evidence="1">Holin</fullName>
    </submittedName>
</protein>
<dbReference type="EMBL" id="OK499972">
    <property type="protein sequence ID" value="UGO46260.1"/>
    <property type="molecule type" value="Genomic_DNA"/>
</dbReference>
<name>A0AAE9CAN4_9CAUD</name>
<accession>A0AAE9CAN4</accession>
<dbReference type="NCBIfam" id="TIGR01673">
    <property type="entry name" value="holin_LLH"/>
    <property type="match status" value="1"/>
</dbReference>
<keyword evidence="2" id="KW-1185">Reference proteome</keyword>
<evidence type="ECO:0000313" key="2">
    <source>
        <dbReference type="Proteomes" id="UP000827751"/>
    </source>
</evidence>
<dbReference type="InterPro" id="IPR010026">
    <property type="entry name" value="Phage_holin_LL-H"/>
</dbReference>
<dbReference type="Proteomes" id="UP000827751">
    <property type="component" value="Segment"/>
</dbReference>
<reference evidence="1 2" key="1">
    <citation type="submission" date="2021-10" db="EMBL/GenBank/DDBJ databases">
        <authorList>
            <person name="Lavering E.D."/>
            <person name="James R."/>
            <person name="Fairhom J.D."/>
            <person name="Ogilvie B.H."/>
            <person name="Thurgood T.L."/>
            <person name="Robison R.A."/>
            <person name="Grose J.H."/>
        </authorList>
    </citation>
    <scope>NUCLEOTIDE SEQUENCE [LARGE SCALE GENOMIC DNA]</scope>
</reference>